<dbReference type="SUPFAM" id="SSF55681">
    <property type="entry name" value="Class II aaRS and biotin synthetases"/>
    <property type="match status" value="1"/>
</dbReference>
<protein>
    <recommendedName>
        <fullName evidence="12">Serine--tRNA ligase</fullName>
        <ecNumber evidence="12">6.1.1.11</ecNumber>
    </recommendedName>
    <alternativeName>
        <fullName evidence="12">Seryl-tRNA synthetase</fullName>
        <shortName evidence="12">SerRS</shortName>
    </alternativeName>
    <alternativeName>
        <fullName evidence="12">Seryl-tRNA(Ser/Sec) synthetase</fullName>
    </alternativeName>
</protein>
<keyword evidence="15" id="KW-0175">Coiled coil</keyword>
<dbReference type="EC" id="6.1.1.11" evidence="12"/>
<evidence type="ECO:0000256" key="4">
    <source>
        <dbReference type="ARBA" id="ARBA00022490"/>
    </source>
</evidence>
<reference evidence="17" key="1">
    <citation type="journal article" date="2020" name="mSystems">
        <title>Genome- and Community-Level Interaction Insights into Carbon Utilization and Element Cycling Functions of Hydrothermarchaeota in Hydrothermal Sediment.</title>
        <authorList>
            <person name="Zhou Z."/>
            <person name="Liu Y."/>
            <person name="Xu W."/>
            <person name="Pan J."/>
            <person name="Luo Z.H."/>
            <person name="Li M."/>
        </authorList>
    </citation>
    <scope>NUCLEOTIDE SEQUENCE [LARGE SCALE GENOMIC DNA]</scope>
    <source>
        <strain evidence="17">SpSt-69</strain>
    </source>
</reference>
<feature type="binding site" evidence="13">
    <location>
        <position position="230"/>
    </location>
    <ligand>
        <name>L-serine</name>
        <dbReference type="ChEBI" id="CHEBI:33384"/>
    </ligand>
</feature>
<sequence length="424" mass="49229">MIDRKLLRENPNLLKEALSKRNYDVSILDELINLDEETRILKKEIDTLRAEKNRISKEVSRARRENSNPDSLLNEAKKIDKKLEELEKNLEEKEKILNEKLLYLPNLPHSSCPVGKSSEDNIVVREYGEIREFGFTPKPHWEIAENLKIIDFKKAGEISGSRFAIYKNEGAELERALINFFLDHNKKKGYEEILPPTLVKEESMYVSAHLPKFREEMYYVPEDELFLIPTAETVLANLHRNEILTEDELPKYYMAYTPCYRREAGSYGKDVRGIIRVHQFNKVELFKFTKPEDSYEELEKMVQDVEDLLKLLEIPYRVVLLCTGDMGFASSKTYDIEVWAPGVGRWLEASSCSNTEAFQTRRAKTRFRRKDGRIEYPHALNGSGLATPRVFIAILENFQNEDGSITIPEVLRPYMGGKDVILPK</sequence>
<comment type="subcellular location">
    <subcellularLocation>
        <location evidence="1 12">Cytoplasm</location>
    </subcellularLocation>
</comment>
<keyword evidence="4 12" id="KW-0963">Cytoplasm</keyword>
<name>A0A7V4E683_UNCW3</name>
<feature type="binding site" evidence="13">
    <location>
        <position position="261"/>
    </location>
    <ligand>
        <name>L-serine</name>
        <dbReference type="ChEBI" id="CHEBI:33384"/>
    </ligand>
</feature>
<evidence type="ECO:0000256" key="1">
    <source>
        <dbReference type="ARBA" id="ARBA00004496"/>
    </source>
</evidence>
<dbReference type="PANTHER" id="PTHR43697:SF1">
    <property type="entry name" value="SERINE--TRNA LIGASE"/>
    <property type="match status" value="1"/>
</dbReference>
<dbReference type="GO" id="GO:0006434">
    <property type="term" value="P:seryl-tRNA aminoacylation"/>
    <property type="evidence" value="ECO:0007669"/>
    <property type="project" value="UniProtKB-UniRule"/>
</dbReference>
<evidence type="ECO:0000256" key="5">
    <source>
        <dbReference type="ARBA" id="ARBA00022598"/>
    </source>
</evidence>
<dbReference type="Pfam" id="PF00587">
    <property type="entry name" value="tRNA-synt_2b"/>
    <property type="match status" value="1"/>
</dbReference>
<evidence type="ECO:0000256" key="13">
    <source>
        <dbReference type="PIRSR" id="PIRSR001529-1"/>
    </source>
</evidence>
<dbReference type="InterPro" id="IPR006195">
    <property type="entry name" value="aa-tRNA-synth_II"/>
</dbReference>
<dbReference type="InterPro" id="IPR042103">
    <property type="entry name" value="SerRS_1_N_sf"/>
</dbReference>
<dbReference type="GO" id="GO:0016260">
    <property type="term" value="P:selenocysteine biosynthetic process"/>
    <property type="evidence" value="ECO:0007669"/>
    <property type="project" value="UniProtKB-UniRule"/>
</dbReference>
<evidence type="ECO:0000256" key="8">
    <source>
        <dbReference type="ARBA" id="ARBA00022917"/>
    </source>
</evidence>
<dbReference type="GO" id="GO:0005524">
    <property type="term" value="F:ATP binding"/>
    <property type="evidence" value="ECO:0007669"/>
    <property type="project" value="UniProtKB-UniRule"/>
</dbReference>
<evidence type="ECO:0000256" key="11">
    <source>
        <dbReference type="ARBA" id="ARBA00048823"/>
    </source>
</evidence>
<feature type="binding site" evidence="12 14">
    <location>
        <begin position="261"/>
        <end position="263"/>
    </location>
    <ligand>
        <name>ATP</name>
        <dbReference type="ChEBI" id="CHEBI:30616"/>
    </ligand>
</feature>
<comment type="caution">
    <text evidence="17">The sequence shown here is derived from an EMBL/GenBank/DDBJ whole genome shotgun (WGS) entry which is preliminary data.</text>
</comment>
<feature type="coiled-coil region" evidence="15">
    <location>
        <begin position="31"/>
        <end position="103"/>
    </location>
</feature>
<keyword evidence="6 12" id="KW-0547">Nucleotide-binding</keyword>
<dbReference type="InterPro" id="IPR002317">
    <property type="entry name" value="Ser-tRNA-ligase_type_1"/>
</dbReference>
<dbReference type="PIRSF" id="PIRSF001529">
    <property type="entry name" value="Ser-tRNA-synth_IIa"/>
    <property type="match status" value="1"/>
</dbReference>
<dbReference type="InterPro" id="IPR045864">
    <property type="entry name" value="aa-tRNA-synth_II/BPL/LPL"/>
</dbReference>
<dbReference type="Gene3D" id="3.30.930.10">
    <property type="entry name" value="Bira Bifunctional Protein, Domain 2"/>
    <property type="match status" value="1"/>
</dbReference>
<organism evidence="17">
    <name type="scientific">candidate division WOR-3 bacterium</name>
    <dbReference type="NCBI Taxonomy" id="2052148"/>
    <lineage>
        <taxon>Bacteria</taxon>
        <taxon>Bacteria division WOR-3</taxon>
    </lineage>
</organism>
<dbReference type="InterPro" id="IPR015866">
    <property type="entry name" value="Ser-tRNA-synth_1_N"/>
</dbReference>
<comment type="domain">
    <text evidence="12">Consists of two distinct domains, a catalytic core and a N-terminal extension that is involved in tRNA binding.</text>
</comment>
<evidence type="ECO:0000256" key="7">
    <source>
        <dbReference type="ARBA" id="ARBA00022840"/>
    </source>
</evidence>
<dbReference type="AlphaFoldDB" id="A0A7V4E683"/>
<dbReference type="UniPathway" id="UPA00906">
    <property type="reaction ID" value="UER00895"/>
</dbReference>
<dbReference type="CDD" id="cd00770">
    <property type="entry name" value="SerRS_core"/>
    <property type="match status" value="1"/>
</dbReference>
<comment type="similarity">
    <text evidence="3 12">Belongs to the class-II aminoacyl-tRNA synthetase family. Type-1 seryl-tRNA synthetase subfamily.</text>
</comment>
<dbReference type="NCBIfam" id="TIGR00414">
    <property type="entry name" value="serS"/>
    <property type="match status" value="1"/>
</dbReference>
<dbReference type="PANTHER" id="PTHR43697">
    <property type="entry name" value="SERYL-TRNA SYNTHETASE"/>
    <property type="match status" value="1"/>
</dbReference>
<evidence type="ECO:0000256" key="9">
    <source>
        <dbReference type="ARBA" id="ARBA00023146"/>
    </source>
</evidence>
<dbReference type="InterPro" id="IPR033729">
    <property type="entry name" value="SerRS_core"/>
</dbReference>
<evidence type="ECO:0000256" key="3">
    <source>
        <dbReference type="ARBA" id="ARBA00010728"/>
    </source>
</evidence>
<dbReference type="SUPFAM" id="SSF46589">
    <property type="entry name" value="tRNA-binding arm"/>
    <property type="match status" value="1"/>
</dbReference>
<keyword evidence="8 12" id="KW-0648">Protein biosynthesis</keyword>
<evidence type="ECO:0000256" key="10">
    <source>
        <dbReference type="ARBA" id="ARBA00047929"/>
    </source>
</evidence>
<evidence type="ECO:0000259" key="16">
    <source>
        <dbReference type="PROSITE" id="PS50862"/>
    </source>
</evidence>
<evidence type="ECO:0000256" key="2">
    <source>
        <dbReference type="ARBA" id="ARBA00005045"/>
    </source>
</evidence>
<comment type="pathway">
    <text evidence="2 12">Aminoacyl-tRNA biosynthesis; selenocysteinyl-tRNA(Sec) biosynthesis; L-seryl-tRNA(Sec) from L-serine and tRNA(Sec): step 1/1.</text>
</comment>
<dbReference type="InterPro" id="IPR002314">
    <property type="entry name" value="aa-tRNA-synt_IIb"/>
</dbReference>
<dbReference type="HAMAP" id="MF_00176">
    <property type="entry name" value="Ser_tRNA_synth_type1"/>
    <property type="match status" value="1"/>
</dbReference>
<comment type="function">
    <text evidence="12">Catalyzes the attachment of serine to tRNA(Ser). Is also able to aminoacylate tRNA(Sec) with serine, to form the misacylated tRNA L-seryl-tRNA(Sec), which will be further converted into selenocysteinyl-tRNA(Sec).</text>
</comment>
<dbReference type="Pfam" id="PF02403">
    <property type="entry name" value="Seryl_tRNA_N"/>
    <property type="match status" value="1"/>
</dbReference>
<keyword evidence="5 12" id="KW-0436">Ligase</keyword>
<dbReference type="PROSITE" id="PS50862">
    <property type="entry name" value="AA_TRNA_LIGASE_II"/>
    <property type="match status" value="1"/>
</dbReference>
<feature type="binding site" evidence="12 14">
    <location>
        <begin position="348"/>
        <end position="351"/>
    </location>
    <ligand>
        <name>ATP</name>
        <dbReference type="ChEBI" id="CHEBI:30616"/>
    </ligand>
</feature>
<feature type="domain" description="Aminoacyl-transfer RNA synthetases class-II family profile" evidence="16">
    <location>
        <begin position="172"/>
        <end position="408"/>
    </location>
</feature>
<feature type="binding site" evidence="12">
    <location>
        <begin position="230"/>
        <end position="232"/>
    </location>
    <ligand>
        <name>L-serine</name>
        <dbReference type="ChEBI" id="CHEBI:33384"/>
    </ligand>
</feature>
<dbReference type="GO" id="GO:0004828">
    <property type="term" value="F:serine-tRNA ligase activity"/>
    <property type="evidence" value="ECO:0007669"/>
    <property type="project" value="UniProtKB-UniRule"/>
</dbReference>
<feature type="binding site" evidence="14">
    <location>
        <begin position="277"/>
        <end position="280"/>
    </location>
    <ligand>
        <name>ATP</name>
        <dbReference type="ChEBI" id="CHEBI:30616"/>
    </ligand>
</feature>
<evidence type="ECO:0000256" key="15">
    <source>
        <dbReference type="SAM" id="Coils"/>
    </source>
</evidence>
<keyword evidence="7 12" id="KW-0067">ATP-binding</keyword>
<dbReference type="PRINTS" id="PR00981">
    <property type="entry name" value="TRNASYNTHSER"/>
</dbReference>
<accession>A0A7V4E683</accession>
<comment type="subunit">
    <text evidence="12">Homodimer. The tRNA molecule binds across the dimer.</text>
</comment>
<feature type="binding site" evidence="12 13">
    <location>
        <position position="284"/>
    </location>
    <ligand>
        <name>L-serine</name>
        <dbReference type="ChEBI" id="CHEBI:33384"/>
    </ligand>
</feature>
<comment type="catalytic activity">
    <reaction evidence="11 12">
        <text>tRNA(Ser) + L-serine + ATP = L-seryl-tRNA(Ser) + AMP + diphosphate + H(+)</text>
        <dbReference type="Rhea" id="RHEA:12292"/>
        <dbReference type="Rhea" id="RHEA-COMP:9669"/>
        <dbReference type="Rhea" id="RHEA-COMP:9703"/>
        <dbReference type="ChEBI" id="CHEBI:15378"/>
        <dbReference type="ChEBI" id="CHEBI:30616"/>
        <dbReference type="ChEBI" id="CHEBI:33019"/>
        <dbReference type="ChEBI" id="CHEBI:33384"/>
        <dbReference type="ChEBI" id="CHEBI:78442"/>
        <dbReference type="ChEBI" id="CHEBI:78533"/>
        <dbReference type="ChEBI" id="CHEBI:456215"/>
        <dbReference type="EC" id="6.1.1.11"/>
    </reaction>
</comment>
<comment type="catalytic activity">
    <reaction evidence="10 12">
        <text>tRNA(Sec) + L-serine + ATP = L-seryl-tRNA(Sec) + AMP + diphosphate + H(+)</text>
        <dbReference type="Rhea" id="RHEA:42580"/>
        <dbReference type="Rhea" id="RHEA-COMP:9742"/>
        <dbReference type="Rhea" id="RHEA-COMP:10128"/>
        <dbReference type="ChEBI" id="CHEBI:15378"/>
        <dbReference type="ChEBI" id="CHEBI:30616"/>
        <dbReference type="ChEBI" id="CHEBI:33019"/>
        <dbReference type="ChEBI" id="CHEBI:33384"/>
        <dbReference type="ChEBI" id="CHEBI:78442"/>
        <dbReference type="ChEBI" id="CHEBI:78533"/>
        <dbReference type="ChEBI" id="CHEBI:456215"/>
        <dbReference type="EC" id="6.1.1.11"/>
    </reaction>
</comment>
<dbReference type="Gene3D" id="1.10.287.40">
    <property type="entry name" value="Serine-tRNA synthetase, tRNA binding domain"/>
    <property type="match status" value="1"/>
</dbReference>
<keyword evidence="9 12" id="KW-0030">Aminoacyl-tRNA synthetase</keyword>
<dbReference type="EMBL" id="DTDJ01000046">
    <property type="protein sequence ID" value="HGL18119.1"/>
    <property type="molecule type" value="Genomic_DNA"/>
</dbReference>
<proteinExistence type="inferred from homology"/>
<dbReference type="InterPro" id="IPR010978">
    <property type="entry name" value="tRNA-bd_arm"/>
</dbReference>
<feature type="binding site" evidence="12">
    <location>
        <position position="383"/>
    </location>
    <ligand>
        <name>L-serine</name>
        <dbReference type="ChEBI" id="CHEBI:33384"/>
    </ligand>
</feature>
<gene>
    <name evidence="12" type="primary">serS</name>
    <name evidence="17" type="ORF">ENU66_07315</name>
</gene>
<feature type="binding site" evidence="12">
    <location>
        <position position="277"/>
    </location>
    <ligand>
        <name>ATP</name>
        <dbReference type="ChEBI" id="CHEBI:30616"/>
    </ligand>
</feature>
<evidence type="ECO:0000256" key="14">
    <source>
        <dbReference type="PIRSR" id="PIRSR001529-2"/>
    </source>
</evidence>
<feature type="binding site" evidence="13">
    <location>
        <position position="381"/>
    </location>
    <ligand>
        <name>L-serine</name>
        <dbReference type="ChEBI" id="CHEBI:33384"/>
    </ligand>
</feature>
<evidence type="ECO:0000313" key="17">
    <source>
        <dbReference type="EMBL" id="HGL18119.1"/>
    </source>
</evidence>
<evidence type="ECO:0000256" key="6">
    <source>
        <dbReference type="ARBA" id="ARBA00022741"/>
    </source>
</evidence>
<evidence type="ECO:0000256" key="12">
    <source>
        <dbReference type="HAMAP-Rule" id="MF_00176"/>
    </source>
</evidence>
<dbReference type="GO" id="GO:0005737">
    <property type="term" value="C:cytoplasm"/>
    <property type="evidence" value="ECO:0007669"/>
    <property type="project" value="UniProtKB-SubCell"/>
</dbReference>